<feature type="compositionally biased region" description="Basic and acidic residues" evidence="1">
    <location>
        <begin position="64"/>
        <end position="74"/>
    </location>
</feature>
<protein>
    <submittedName>
        <fullName evidence="3">Uncharacterized protein</fullName>
    </submittedName>
</protein>
<feature type="compositionally biased region" description="Basic residues" evidence="1">
    <location>
        <begin position="100"/>
        <end position="109"/>
    </location>
</feature>
<dbReference type="EMBL" id="ADBV01000827">
    <property type="protein sequence ID" value="EJW86207.1"/>
    <property type="molecule type" value="Genomic_DNA"/>
</dbReference>
<feature type="chain" id="PRO_5003822866" evidence="2">
    <location>
        <begin position="17"/>
        <end position="122"/>
    </location>
</feature>
<feature type="compositionally biased region" description="Polar residues" evidence="1">
    <location>
        <begin position="75"/>
        <end position="86"/>
    </location>
</feature>
<keyword evidence="2" id="KW-0732">Signal</keyword>
<feature type="signal peptide" evidence="2">
    <location>
        <begin position="1"/>
        <end position="16"/>
    </location>
</feature>
<dbReference type="Proteomes" id="UP000004810">
    <property type="component" value="Unassembled WGS sequence"/>
</dbReference>
<proteinExistence type="predicted"/>
<name>J9F9H4_WUCBA</name>
<feature type="compositionally biased region" description="Basic and acidic residues" evidence="1">
    <location>
        <begin position="87"/>
        <end position="99"/>
    </location>
</feature>
<dbReference type="AlphaFoldDB" id="J9F9H4"/>
<accession>J9F9H4</accession>
<feature type="region of interest" description="Disordered" evidence="1">
    <location>
        <begin position="59"/>
        <end position="122"/>
    </location>
</feature>
<evidence type="ECO:0000313" key="3">
    <source>
        <dbReference type="EMBL" id="EJW86207.1"/>
    </source>
</evidence>
<evidence type="ECO:0000313" key="4">
    <source>
        <dbReference type="Proteomes" id="UP000004810"/>
    </source>
</evidence>
<comment type="caution">
    <text evidence="3">The sequence shown here is derived from an EMBL/GenBank/DDBJ whole genome shotgun (WGS) entry which is preliminary data.</text>
</comment>
<gene>
    <name evidence="3" type="ORF">WUBG_02882</name>
</gene>
<evidence type="ECO:0000256" key="2">
    <source>
        <dbReference type="SAM" id="SignalP"/>
    </source>
</evidence>
<organism evidence="3 4">
    <name type="scientific">Wuchereria bancrofti</name>
    <dbReference type="NCBI Taxonomy" id="6293"/>
    <lineage>
        <taxon>Eukaryota</taxon>
        <taxon>Metazoa</taxon>
        <taxon>Ecdysozoa</taxon>
        <taxon>Nematoda</taxon>
        <taxon>Chromadorea</taxon>
        <taxon>Rhabditida</taxon>
        <taxon>Spirurina</taxon>
        <taxon>Spiruromorpha</taxon>
        <taxon>Filarioidea</taxon>
        <taxon>Onchocercidae</taxon>
        <taxon>Wuchereria</taxon>
    </lineage>
</organism>
<evidence type="ECO:0000256" key="1">
    <source>
        <dbReference type="SAM" id="MobiDB-lite"/>
    </source>
</evidence>
<sequence length="122" mass="14181">MGTMLIKLMILLVVHSNSVHLATPTESHNNQLLNHHNMFPLGHKHMDIHGVNNPNIRDMILPPHHQDSNTEARTLDTSQPQRMSWQKRSEKECELEGAKKNVKRTKHNGRANQEEEEEEEQR</sequence>
<reference evidence="4" key="1">
    <citation type="submission" date="2012-08" db="EMBL/GenBank/DDBJ databases">
        <title>The Genome Sequence of Wuchereria bancrofti.</title>
        <authorList>
            <person name="Nutman T.B."/>
            <person name="Fink D.L."/>
            <person name="Russ C."/>
            <person name="Young S."/>
            <person name="Zeng Q."/>
            <person name="Koehrsen M."/>
            <person name="Alvarado L."/>
            <person name="Berlin A."/>
            <person name="Chapman S.B."/>
            <person name="Chen Z."/>
            <person name="Freedman E."/>
            <person name="Gellesch M."/>
            <person name="Goldberg J."/>
            <person name="Griggs A."/>
            <person name="Gujja S."/>
            <person name="Heilman E.R."/>
            <person name="Heiman D."/>
            <person name="Hepburn T."/>
            <person name="Howarth C."/>
            <person name="Jen D."/>
            <person name="Larson L."/>
            <person name="Lewis B."/>
            <person name="Mehta T."/>
            <person name="Park D."/>
            <person name="Pearson M."/>
            <person name="Roberts A."/>
            <person name="Saif S."/>
            <person name="Shea T."/>
            <person name="Shenoy N."/>
            <person name="Sisk P."/>
            <person name="Stolte C."/>
            <person name="Sykes S."/>
            <person name="Walk T."/>
            <person name="White J."/>
            <person name="Yandava C."/>
            <person name="Haas B."/>
            <person name="Henn M.R."/>
            <person name="Nusbaum C."/>
            <person name="Birren B."/>
        </authorList>
    </citation>
    <scope>NUCLEOTIDE SEQUENCE [LARGE SCALE GENOMIC DNA]</scope>
    <source>
        <strain evidence="4">NA</strain>
    </source>
</reference>